<gene>
    <name evidence="8" type="ORF">CCMP2556_LOCUS44131</name>
</gene>
<dbReference type="SMART" id="SM00547">
    <property type="entry name" value="ZnF_RBZ"/>
    <property type="match status" value="1"/>
</dbReference>
<dbReference type="CDD" id="cd04458">
    <property type="entry name" value="CSP_CDS"/>
    <property type="match status" value="1"/>
</dbReference>
<dbReference type="PROSITE" id="PS50199">
    <property type="entry name" value="ZF_RANBP2_2"/>
    <property type="match status" value="1"/>
</dbReference>
<dbReference type="InterPro" id="IPR001876">
    <property type="entry name" value="Znf_RanBP2"/>
</dbReference>
<dbReference type="SUPFAM" id="SSF50249">
    <property type="entry name" value="Nucleic acid-binding proteins"/>
    <property type="match status" value="1"/>
</dbReference>
<dbReference type="Gene3D" id="2.40.50.140">
    <property type="entry name" value="Nucleic acid-binding proteins"/>
    <property type="match status" value="1"/>
</dbReference>
<dbReference type="Proteomes" id="UP001642484">
    <property type="component" value="Unassembled WGS sequence"/>
</dbReference>
<dbReference type="InterPro" id="IPR012340">
    <property type="entry name" value="NA-bd_OB-fold"/>
</dbReference>
<evidence type="ECO:0000256" key="1">
    <source>
        <dbReference type="ARBA" id="ARBA00022723"/>
    </source>
</evidence>
<keyword evidence="9" id="KW-1185">Reference proteome</keyword>
<proteinExistence type="predicted"/>
<dbReference type="InterPro" id="IPR036443">
    <property type="entry name" value="Znf_RanBP2_sf"/>
</dbReference>
<feature type="region of interest" description="Disordered" evidence="5">
    <location>
        <begin position="109"/>
        <end position="133"/>
    </location>
</feature>
<dbReference type="Pfam" id="PF00313">
    <property type="entry name" value="CSD"/>
    <property type="match status" value="1"/>
</dbReference>
<evidence type="ECO:0000313" key="9">
    <source>
        <dbReference type="Proteomes" id="UP001642484"/>
    </source>
</evidence>
<sequence>MIFHGANSSLSHLGSAGGWPLSATLASGGGSRSCCPLPAGTMPIGVMLRWNEEKGFGFIRPMDGEGPDLFCHKSALLDGDGSVWDGDEVKFVMEYDERKGKDRAIEVERYIRSSQSPPPQRPPPPSARREGDWDCPKCKFMVFATKSECMKCGTRREDADRIREEMAEASKKESKDGKKDGKDGKDAKEKDAKDHSRDRRRRRSREKEERSRGRRRERSRSRRRSRSKRSRGKDRDRDRRRRSRS</sequence>
<feature type="region of interest" description="Disordered" evidence="5">
    <location>
        <begin position="153"/>
        <end position="245"/>
    </location>
</feature>
<feature type="compositionally biased region" description="Basic residues" evidence="5">
    <location>
        <begin position="212"/>
        <end position="245"/>
    </location>
</feature>
<dbReference type="InterPro" id="IPR011129">
    <property type="entry name" value="CSD"/>
</dbReference>
<dbReference type="PROSITE" id="PS51857">
    <property type="entry name" value="CSD_2"/>
    <property type="match status" value="1"/>
</dbReference>
<dbReference type="Pfam" id="PF00641">
    <property type="entry name" value="Zn_ribbon_RanBP"/>
    <property type="match status" value="1"/>
</dbReference>
<feature type="compositionally biased region" description="Basic and acidic residues" evidence="5">
    <location>
        <begin position="154"/>
        <end position="197"/>
    </location>
</feature>
<evidence type="ECO:0000256" key="3">
    <source>
        <dbReference type="ARBA" id="ARBA00022833"/>
    </source>
</evidence>
<reference evidence="8 9" key="1">
    <citation type="submission" date="2024-02" db="EMBL/GenBank/DDBJ databases">
        <authorList>
            <person name="Chen Y."/>
            <person name="Shah S."/>
            <person name="Dougan E. K."/>
            <person name="Thang M."/>
            <person name="Chan C."/>
        </authorList>
    </citation>
    <scope>NUCLEOTIDE SEQUENCE [LARGE SCALE GENOMIC DNA]</scope>
</reference>
<dbReference type="SMART" id="SM00357">
    <property type="entry name" value="CSP"/>
    <property type="match status" value="1"/>
</dbReference>
<dbReference type="Gene3D" id="4.10.1060.10">
    <property type="entry name" value="Zinc finger, RanBP2-type"/>
    <property type="match status" value="1"/>
</dbReference>
<comment type="caution">
    <text evidence="8">The sequence shown here is derived from an EMBL/GenBank/DDBJ whole genome shotgun (WGS) entry which is preliminary data.</text>
</comment>
<feature type="domain" description="CSD" evidence="7">
    <location>
        <begin position="42"/>
        <end position="109"/>
    </location>
</feature>
<keyword evidence="2 4" id="KW-0863">Zinc-finger</keyword>
<evidence type="ECO:0000256" key="5">
    <source>
        <dbReference type="SAM" id="MobiDB-lite"/>
    </source>
</evidence>
<keyword evidence="3" id="KW-0862">Zinc</keyword>
<organism evidence="8 9">
    <name type="scientific">Durusdinium trenchii</name>
    <dbReference type="NCBI Taxonomy" id="1381693"/>
    <lineage>
        <taxon>Eukaryota</taxon>
        <taxon>Sar</taxon>
        <taxon>Alveolata</taxon>
        <taxon>Dinophyceae</taxon>
        <taxon>Suessiales</taxon>
        <taxon>Symbiodiniaceae</taxon>
        <taxon>Durusdinium</taxon>
    </lineage>
</organism>
<accession>A0ABP0QX43</accession>
<evidence type="ECO:0000256" key="2">
    <source>
        <dbReference type="ARBA" id="ARBA00022771"/>
    </source>
</evidence>
<dbReference type="SUPFAM" id="SSF90209">
    <property type="entry name" value="Ran binding protein zinc finger-like"/>
    <property type="match status" value="1"/>
</dbReference>
<dbReference type="EMBL" id="CAXAMN010025036">
    <property type="protein sequence ID" value="CAK9092138.1"/>
    <property type="molecule type" value="Genomic_DNA"/>
</dbReference>
<dbReference type="InterPro" id="IPR002059">
    <property type="entry name" value="CSP_DNA-bd"/>
</dbReference>
<evidence type="ECO:0000256" key="4">
    <source>
        <dbReference type="PROSITE-ProRule" id="PRU00322"/>
    </source>
</evidence>
<feature type="domain" description="RanBP2-type" evidence="6">
    <location>
        <begin position="129"/>
        <end position="158"/>
    </location>
</feature>
<feature type="compositionally biased region" description="Pro residues" evidence="5">
    <location>
        <begin position="116"/>
        <end position="126"/>
    </location>
</feature>
<evidence type="ECO:0000259" key="7">
    <source>
        <dbReference type="PROSITE" id="PS51857"/>
    </source>
</evidence>
<protein>
    <recommendedName>
        <fullName evidence="10">RanBP2-type domain-containing protein</fullName>
    </recommendedName>
</protein>
<evidence type="ECO:0000259" key="6">
    <source>
        <dbReference type="PROSITE" id="PS50199"/>
    </source>
</evidence>
<keyword evidence="1" id="KW-0479">Metal-binding</keyword>
<evidence type="ECO:0008006" key="10">
    <source>
        <dbReference type="Google" id="ProtNLM"/>
    </source>
</evidence>
<name>A0ABP0QX43_9DINO</name>
<evidence type="ECO:0000313" key="8">
    <source>
        <dbReference type="EMBL" id="CAK9092138.1"/>
    </source>
</evidence>